<keyword evidence="4" id="KW-0175">Coiled coil</keyword>
<feature type="transmembrane region" description="Helical" evidence="5">
    <location>
        <begin position="667"/>
        <end position="685"/>
    </location>
</feature>
<dbReference type="PROSITE" id="PS50082">
    <property type="entry name" value="WD_REPEATS_2"/>
    <property type="match status" value="4"/>
</dbReference>
<feature type="transmembrane region" description="Helical" evidence="5">
    <location>
        <begin position="933"/>
        <end position="951"/>
    </location>
</feature>
<sequence>MRGLENILKRVVGDDMNETCKNQSVKGLSEAMDQVSSFIDANLPKVLEIDIIPLCFDLTFNEKNIVFGGKQGNIASYDLVDKKMLLDIELCSCSIKTIHFALEDRLVVATNQAWSMYIIDYPSLITLSSLPLGVNKLDVKIGFSNDCIIVTNLTNQAKIYNFKCYKENNILYKDMKTEIEIRSLDFSSQALCVDVSEDGTLIGFGFVNGIISLYHGESESELQSSCSFNCPIEKLTFSQSKKFIAFVLNKAKAVVLTIDSVLSTKLISKFHKASINSLCFIKDDRYLITGGDDALIIMYDLKVERTPYFLELFKYSVLWVKPSKDHKKLYYSQDTNKFMTWEAPLLEKSARYRKHTKPVRAVVFIPKSYEMLSCGEDGLAVLWDCRTNTIQVSKNMIFPLTLALASKTGKFVIIGSEKSSIIRWNICTYKKYETEFNEKIKCMRFSNDEKYLAIGDDMFRIIVVNLVDMSRKVVIKGHGDEVTELCFLINNGMLSSSRDSTVIHWNLGKIEKIRAFQGHTKAVLCMLVSDDEKTLITGSEDLRVNIWTLDGILVYTLNLQHPVKKLYLTTDFRYLVTIDPWQMSFWQLDNLSLAYRQDLNSPQCVTFANDDQNIAIAQGNTIFVEENPLKTTNLRVVGKNKSSAHKFMSYVQEIFNDNIRTEYFDTYNQWIFTPYIISIFHILAYKNKYDILHKALIETQNRVPFSYTIKNECPLSISVFLSYKCCIETCLKYMKKEFCNKNPYAYVPLGKCLTKLNALDVNSIPKVYEMIFTKDKSLHLPSYCSYGTKLPYVYYSDNHMIDVRKILSNEQISTHGQSVVFNKSLCPLDIEIGTLSSIDFLKSLLESSYPEIFRAKIVSVLLRDKWEKIRFFIYIRGFLYIFYLVQLSVFCIFFIDSLRFIYSLFVTNGLMMLYEILQILTDKYEYWKDLWNILDQLRGGFFILYGIMFLYGSNKRYVLLIVFVFSWTRGISYFRMFEGTRYMVRLLSEVIKDMQIFLVLLFYSTLAFAFILFINNPIYTFAEYTTISYKLDLGDFGSDYHGAFGWTIFFLATVINPLIMLNMLISIMCDTYDKVQTNNDIANYQELTEMIIEIEKIMFWKRGVIGQVYIHQCEYLKGNDQNSDKTLQKIKKIKKQMRRIQKELSFCYEEIKKNNELTHKALLQSQQVFGVFIKPFYKTG</sequence>
<evidence type="ECO:0000256" key="1">
    <source>
        <dbReference type="ARBA" id="ARBA00022574"/>
    </source>
</evidence>
<feature type="repeat" description="WD" evidence="3">
    <location>
        <begin position="352"/>
        <end position="393"/>
    </location>
</feature>
<feature type="coiled-coil region" evidence="4">
    <location>
        <begin position="1123"/>
        <end position="1150"/>
    </location>
</feature>
<dbReference type="OrthoDB" id="437584at2759"/>
<keyword evidence="2" id="KW-0677">Repeat</keyword>
<dbReference type="AlphaFoldDB" id="A0A1R2AWS8"/>
<reference evidence="6 7" key="1">
    <citation type="submission" date="2016-11" db="EMBL/GenBank/DDBJ databases">
        <title>The macronuclear genome of Stentor coeruleus: a giant cell with tiny introns.</title>
        <authorList>
            <person name="Slabodnick M."/>
            <person name="Ruby J.G."/>
            <person name="Reiff S.B."/>
            <person name="Swart E.C."/>
            <person name="Gosai S."/>
            <person name="Prabakaran S."/>
            <person name="Witkowska E."/>
            <person name="Larue G.E."/>
            <person name="Fisher S."/>
            <person name="Freeman R.M."/>
            <person name="Gunawardena J."/>
            <person name="Chu W."/>
            <person name="Stover N.A."/>
            <person name="Gregory B.D."/>
            <person name="Nowacki M."/>
            <person name="Derisi J."/>
            <person name="Roy S.W."/>
            <person name="Marshall W.F."/>
            <person name="Sood P."/>
        </authorList>
    </citation>
    <scope>NUCLEOTIDE SEQUENCE [LARGE SCALE GENOMIC DNA]</scope>
    <source>
        <strain evidence="6">WM001</strain>
    </source>
</reference>
<dbReference type="InterPro" id="IPR036322">
    <property type="entry name" value="WD40_repeat_dom_sf"/>
</dbReference>
<evidence type="ECO:0000256" key="5">
    <source>
        <dbReference type="SAM" id="Phobius"/>
    </source>
</evidence>
<keyword evidence="5" id="KW-1133">Transmembrane helix</keyword>
<keyword evidence="1 3" id="KW-0853">WD repeat</keyword>
<dbReference type="Pfam" id="PF00400">
    <property type="entry name" value="WD40"/>
    <property type="match status" value="4"/>
</dbReference>
<dbReference type="EMBL" id="MPUH01001254">
    <property type="protein sequence ID" value="OMJ68993.1"/>
    <property type="molecule type" value="Genomic_DNA"/>
</dbReference>
<dbReference type="GO" id="GO:0000027">
    <property type="term" value="P:ribosomal large subunit assembly"/>
    <property type="evidence" value="ECO:0007669"/>
    <property type="project" value="TreeGrafter"/>
</dbReference>
<comment type="caution">
    <text evidence="6">The sequence shown here is derived from an EMBL/GenBank/DDBJ whole genome shotgun (WGS) entry which is preliminary data.</text>
</comment>
<dbReference type="InterPro" id="IPR015943">
    <property type="entry name" value="WD40/YVTN_repeat-like_dom_sf"/>
</dbReference>
<feature type="repeat" description="WD" evidence="3">
    <location>
        <begin position="475"/>
        <end position="515"/>
    </location>
</feature>
<dbReference type="SMART" id="SM00320">
    <property type="entry name" value="WD40"/>
    <property type="match status" value="6"/>
</dbReference>
<protein>
    <submittedName>
        <fullName evidence="6">Uncharacterized protein</fullName>
    </submittedName>
</protein>
<feature type="transmembrane region" description="Helical" evidence="5">
    <location>
        <begin position="1043"/>
        <end position="1065"/>
    </location>
</feature>
<accession>A0A1R2AWS8</accession>
<organism evidence="6 7">
    <name type="scientific">Stentor coeruleus</name>
    <dbReference type="NCBI Taxonomy" id="5963"/>
    <lineage>
        <taxon>Eukaryota</taxon>
        <taxon>Sar</taxon>
        <taxon>Alveolata</taxon>
        <taxon>Ciliophora</taxon>
        <taxon>Postciliodesmatophora</taxon>
        <taxon>Heterotrichea</taxon>
        <taxon>Heterotrichida</taxon>
        <taxon>Stentoridae</taxon>
        <taxon>Stentor</taxon>
    </lineage>
</organism>
<evidence type="ECO:0000313" key="7">
    <source>
        <dbReference type="Proteomes" id="UP000187209"/>
    </source>
</evidence>
<name>A0A1R2AWS8_9CILI</name>
<proteinExistence type="predicted"/>
<evidence type="ECO:0000256" key="4">
    <source>
        <dbReference type="SAM" id="Coils"/>
    </source>
</evidence>
<dbReference type="GO" id="GO:0005730">
    <property type="term" value="C:nucleolus"/>
    <property type="evidence" value="ECO:0007669"/>
    <property type="project" value="TreeGrafter"/>
</dbReference>
<feature type="repeat" description="WD" evidence="3">
    <location>
        <begin position="268"/>
        <end position="302"/>
    </location>
</feature>
<feature type="transmembrane region" description="Helical" evidence="5">
    <location>
        <begin position="957"/>
        <end position="975"/>
    </location>
</feature>
<feature type="repeat" description="WD" evidence="3">
    <location>
        <begin position="516"/>
        <end position="550"/>
    </location>
</feature>
<feature type="transmembrane region" description="Helical" evidence="5">
    <location>
        <begin position="996"/>
        <end position="1014"/>
    </location>
</feature>
<dbReference type="Proteomes" id="UP000187209">
    <property type="component" value="Unassembled WGS sequence"/>
</dbReference>
<keyword evidence="5" id="KW-0472">Membrane</keyword>
<dbReference type="PANTHER" id="PTHR19848">
    <property type="entry name" value="WD40 REPEAT PROTEIN"/>
    <property type="match status" value="1"/>
</dbReference>
<dbReference type="PANTHER" id="PTHR19848:SF8">
    <property type="entry name" value="F-BOX AND WD REPEAT DOMAIN CONTAINING 7"/>
    <property type="match status" value="1"/>
</dbReference>
<gene>
    <name evidence="6" type="ORF">SteCoe_33401</name>
</gene>
<feature type="transmembrane region" description="Helical" evidence="5">
    <location>
        <begin position="871"/>
        <end position="895"/>
    </location>
</feature>
<feature type="transmembrane region" description="Helical" evidence="5">
    <location>
        <begin position="901"/>
        <end position="921"/>
    </location>
</feature>
<evidence type="ECO:0000313" key="6">
    <source>
        <dbReference type="EMBL" id="OMJ68993.1"/>
    </source>
</evidence>
<keyword evidence="5" id="KW-0812">Transmembrane</keyword>
<dbReference type="PROSITE" id="PS50294">
    <property type="entry name" value="WD_REPEATS_REGION"/>
    <property type="match status" value="2"/>
</dbReference>
<dbReference type="InterPro" id="IPR001680">
    <property type="entry name" value="WD40_rpt"/>
</dbReference>
<dbReference type="SUPFAM" id="SSF50978">
    <property type="entry name" value="WD40 repeat-like"/>
    <property type="match status" value="2"/>
</dbReference>
<evidence type="ECO:0000256" key="3">
    <source>
        <dbReference type="PROSITE-ProRule" id="PRU00221"/>
    </source>
</evidence>
<keyword evidence="7" id="KW-1185">Reference proteome</keyword>
<evidence type="ECO:0000256" key="2">
    <source>
        <dbReference type="ARBA" id="ARBA00022737"/>
    </source>
</evidence>
<dbReference type="Gene3D" id="2.130.10.10">
    <property type="entry name" value="YVTN repeat-like/Quinoprotein amine dehydrogenase"/>
    <property type="match status" value="3"/>
</dbReference>